<comment type="caution">
    <text evidence="2">The sequence shown here is derived from an EMBL/GenBank/DDBJ whole genome shotgun (WGS) entry which is preliminary data.</text>
</comment>
<feature type="transmembrane region" description="Helical" evidence="1">
    <location>
        <begin position="75"/>
        <end position="95"/>
    </location>
</feature>
<feature type="transmembrane region" description="Helical" evidence="1">
    <location>
        <begin position="47"/>
        <end position="68"/>
    </location>
</feature>
<dbReference type="EMBL" id="DVAB01000037">
    <property type="protein sequence ID" value="HIK00744.1"/>
    <property type="molecule type" value="Genomic_DNA"/>
</dbReference>
<name>A0A832XGY6_9ARCH</name>
<dbReference type="AlphaFoldDB" id="A0A832XGY6"/>
<evidence type="ECO:0000313" key="2">
    <source>
        <dbReference type="EMBL" id="HIK00744.1"/>
    </source>
</evidence>
<evidence type="ECO:0000313" key="3">
    <source>
        <dbReference type="Proteomes" id="UP000646946"/>
    </source>
</evidence>
<keyword evidence="3" id="KW-1185">Reference proteome</keyword>
<evidence type="ECO:0000256" key="1">
    <source>
        <dbReference type="SAM" id="Phobius"/>
    </source>
</evidence>
<sequence length="131" mass="14516">MALMKTALSIGIAIILAALVLYSTYLISTEMFKQNYDQPYREYMGNVGNFLSISNGVIGILLIALGIFMKKYEGIGSGILGGGVLIMVYSFAWAFFSAERYIRILLLAVALIVLIWFGYKKLEKGAIAKER</sequence>
<feature type="transmembrane region" description="Helical" evidence="1">
    <location>
        <begin position="7"/>
        <end position="27"/>
    </location>
</feature>
<keyword evidence="1" id="KW-1133">Transmembrane helix</keyword>
<reference evidence="2 3" key="1">
    <citation type="journal article" name="Nat. Commun.">
        <title>Undinarchaeota illuminate DPANN phylogeny and the impact of gene transfer on archaeal evolution.</title>
        <authorList>
            <person name="Dombrowski N."/>
            <person name="Williams T.A."/>
            <person name="Sun J."/>
            <person name="Woodcroft B.J."/>
            <person name="Lee J.H."/>
            <person name="Minh B.Q."/>
            <person name="Rinke C."/>
            <person name="Spang A."/>
        </authorList>
    </citation>
    <scope>NUCLEOTIDE SEQUENCE [LARGE SCALE GENOMIC DNA]</scope>
    <source>
        <strain evidence="2">MAG_bin1129</strain>
    </source>
</reference>
<proteinExistence type="predicted"/>
<dbReference type="Proteomes" id="UP000646946">
    <property type="component" value="Unassembled WGS sequence"/>
</dbReference>
<keyword evidence="1" id="KW-0472">Membrane</keyword>
<organism evidence="2 3">
    <name type="scientific">Candidatus Naiadarchaeum limnaeum</name>
    <dbReference type="NCBI Taxonomy" id="2756139"/>
    <lineage>
        <taxon>Archaea</taxon>
        <taxon>Candidatus Undinarchaeota</taxon>
        <taxon>Candidatus Undinarchaeia</taxon>
        <taxon>Candidatus Naiadarchaeales</taxon>
        <taxon>Candidatus Naiadarchaeaceae</taxon>
        <taxon>Candidatus Naiadarchaeum</taxon>
    </lineage>
</organism>
<accession>A0A832XGY6</accession>
<protein>
    <submittedName>
        <fullName evidence="2">Uncharacterized protein</fullName>
    </submittedName>
</protein>
<feature type="transmembrane region" description="Helical" evidence="1">
    <location>
        <begin position="101"/>
        <end position="119"/>
    </location>
</feature>
<gene>
    <name evidence="2" type="ORF">H1016_04340</name>
</gene>
<keyword evidence="1" id="KW-0812">Transmembrane</keyword>